<dbReference type="InParanoid" id="A0A024GHS8"/>
<evidence type="ECO:0000313" key="1">
    <source>
        <dbReference type="EMBL" id="CCI46330.1"/>
    </source>
</evidence>
<reference evidence="1 2" key="1">
    <citation type="submission" date="2012-05" db="EMBL/GenBank/DDBJ databases">
        <title>Recombination and specialization in a pathogen metapopulation.</title>
        <authorList>
            <person name="Gardiner A."/>
            <person name="Kemen E."/>
            <person name="Schultz-Larsen T."/>
            <person name="MacLean D."/>
            <person name="Van Oosterhout C."/>
            <person name="Jones J.D.G."/>
        </authorList>
    </citation>
    <scope>NUCLEOTIDE SEQUENCE [LARGE SCALE GENOMIC DNA]</scope>
    <source>
        <strain evidence="1 2">Ac Nc2</strain>
    </source>
</reference>
<protein>
    <submittedName>
        <fullName evidence="1">Uncharacterized protein</fullName>
    </submittedName>
</protein>
<name>A0A024GHS8_9STRA</name>
<evidence type="ECO:0000313" key="2">
    <source>
        <dbReference type="Proteomes" id="UP000053237"/>
    </source>
</evidence>
<sequence length="134" mass="15331">MSTVYVTLDQGSDTGHGNGPLTYACFIYSKGDEASLFKAYSGQKFSHYLVETAEHTEAHDQVDRARRILYFKFEENENCSCSDSPYLSQQSNLNSNEFYSLQENSLLRRGMIIQYIQKALFSHKNTTKINRTSC</sequence>
<organism evidence="1 2">
    <name type="scientific">Albugo candida</name>
    <dbReference type="NCBI Taxonomy" id="65357"/>
    <lineage>
        <taxon>Eukaryota</taxon>
        <taxon>Sar</taxon>
        <taxon>Stramenopiles</taxon>
        <taxon>Oomycota</taxon>
        <taxon>Peronosporomycetes</taxon>
        <taxon>Albuginales</taxon>
        <taxon>Albuginaceae</taxon>
        <taxon>Albugo</taxon>
    </lineage>
</organism>
<proteinExistence type="predicted"/>
<dbReference type="EMBL" id="CAIX01000123">
    <property type="protein sequence ID" value="CCI46330.1"/>
    <property type="molecule type" value="Genomic_DNA"/>
</dbReference>
<gene>
    <name evidence="1" type="ORF">BN9_072590</name>
</gene>
<accession>A0A024GHS8</accession>
<dbReference type="Proteomes" id="UP000053237">
    <property type="component" value="Unassembled WGS sequence"/>
</dbReference>
<comment type="caution">
    <text evidence="1">The sequence shown here is derived from an EMBL/GenBank/DDBJ whole genome shotgun (WGS) entry which is preliminary data.</text>
</comment>
<dbReference type="AlphaFoldDB" id="A0A024GHS8"/>
<keyword evidence="2" id="KW-1185">Reference proteome</keyword>